<evidence type="ECO:0000256" key="1">
    <source>
        <dbReference type="SAM" id="MobiDB-lite"/>
    </source>
</evidence>
<dbReference type="Proteomes" id="UP001237642">
    <property type="component" value="Unassembled WGS sequence"/>
</dbReference>
<comment type="caution">
    <text evidence="2">The sequence shown here is derived from an EMBL/GenBank/DDBJ whole genome shotgun (WGS) entry which is preliminary data.</text>
</comment>
<dbReference type="EMBL" id="JAUIZM010000012">
    <property type="protein sequence ID" value="KAK1353560.1"/>
    <property type="molecule type" value="Genomic_DNA"/>
</dbReference>
<keyword evidence="2" id="KW-0371">Homeobox</keyword>
<feature type="region of interest" description="Disordered" evidence="1">
    <location>
        <begin position="1"/>
        <end position="20"/>
    </location>
</feature>
<name>A0AAD8GSW3_9APIA</name>
<accession>A0AAD8GSW3</accession>
<reference evidence="2" key="2">
    <citation type="submission" date="2023-05" db="EMBL/GenBank/DDBJ databases">
        <authorList>
            <person name="Schelkunov M.I."/>
        </authorList>
    </citation>
    <scope>NUCLEOTIDE SEQUENCE</scope>
    <source>
        <strain evidence="2">Hsosn_3</strain>
        <tissue evidence="2">Leaf</tissue>
    </source>
</reference>
<proteinExistence type="predicted"/>
<reference evidence="2" key="1">
    <citation type="submission" date="2023-02" db="EMBL/GenBank/DDBJ databases">
        <title>Genome of toxic invasive species Heracleum sosnowskyi carries increased number of genes despite the absence of recent whole-genome duplications.</title>
        <authorList>
            <person name="Schelkunov M."/>
            <person name="Shtratnikova V."/>
            <person name="Makarenko M."/>
            <person name="Klepikova A."/>
            <person name="Omelchenko D."/>
            <person name="Novikova G."/>
            <person name="Obukhova E."/>
            <person name="Bogdanov V."/>
            <person name="Penin A."/>
            <person name="Logacheva M."/>
        </authorList>
    </citation>
    <scope>NUCLEOTIDE SEQUENCE</scope>
    <source>
        <strain evidence="2">Hsosn_3</strain>
        <tissue evidence="2">Leaf</tissue>
    </source>
</reference>
<organism evidence="2 3">
    <name type="scientific">Heracleum sosnowskyi</name>
    <dbReference type="NCBI Taxonomy" id="360622"/>
    <lineage>
        <taxon>Eukaryota</taxon>
        <taxon>Viridiplantae</taxon>
        <taxon>Streptophyta</taxon>
        <taxon>Embryophyta</taxon>
        <taxon>Tracheophyta</taxon>
        <taxon>Spermatophyta</taxon>
        <taxon>Magnoliopsida</taxon>
        <taxon>eudicotyledons</taxon>
        <taxon>Gunneridae</taxon>
        <taxon>Pentapetalae</taxon>
        <taxon>asterids</taxon>
        <taxon>campanulids</taxon>
        <taxon>Apiales</taxon>
        <taxon>Apiaceae</taxon>
        <taxon>Apioideae</taxon>
        <taxon>apioid superclade</taxon>
        <taxon>Tordylieae</taxon>
        <taxon>Tordyliinae</taxon>
        <taxon>Heracleum</taxon>
    </lineage>
</organism>
<protein>
    <submittedName>
        <fullName evidence="2">Homeodomain GLABROUS 2</fullName>
    </submittedName>
</protein>
<gene>
    <name evidence="2" type="ORF">POM88_051925</name>
</gene>
<dbReference type="AlphaFoldDB" id="A0AAD8GSW3"/>
<dbReference type="GO" id="GO:0010089">
    <property type="term" value="P:xylem development"/>
    <property type="evidence" value="ECO:0007669"/>
    <property type="project" value="InterPro"/>
</dbReference>
<sequence>MDAPFGSKENIADGEDSEESGWTSYFDEFFAKQKMDQQVSGGWINENSCLVSDAASVVVDQKKFSESGRGILGTSTLTKLSKTLDIKKRNKEIVYDDSLEDTASSPVNSPKIMQVGGGVPDLRLDGRSDDKSKVEMVMEGEENDCGGLKKRGLCLFSVSMAGNYLG</sequence>
<keyword evidence="2" id="KW-0238">DNA-binding</keyword>
<dbReference type="InterPro" id="IPR039280">
    <property type="entry name" value="VUP"/>
</dbReference>
<dbReference type="PANTHER" id="PTHR33974:SF2">
    <property type="entry name" value="VASCULAR-RELATED UNKNOWN PROTEIN 1"/>
    <property type="match status" value="1"/>
</dbReference>
<dbReference type="GO" id="GO:0003677">
    <property type="term" value="F:DNA binding"/>
    <property type="evidence" value="ECO:0007669"/>
    <property type="project" value="UniProtKB-KW"/>
</dbReference>
<keyword evidence="3" id="KW-1185">Reference proteome</keyword>
<evidence type="ECO:0000313" key="3">
    <source>
        <dbReference type="Proteomes" id="UP001237642"/>
    </source>
</evidence>
<dbReference type="PANTHER" id="PTHR33974">
    <property type="entry name" value="VASCULAR-RELATED UNKNOWN PROTEIN 1-RELATED"/>
    <property type="match status" value="1"/>
</dbReference>
<evidence type="ECO:0000313" key="2">
    <source>
        <dbReference type="EMBL" id="KAK1353560.1"/>
    </source>
</evidence>